<accession>A0A0R1VD01</accession>
<proteinExistence type="inferred from homology"/>
<dbReference type="Pfam" id="PF02566">
    <property type="entry name" value="OsmC"/>
    <property type="match status" value="1"/>
</dbReference>
<reference evidence="2 3" key="1">
    <citation type="journal article" date="2015" name="Genome Announc.">
        <title>Expanding the biotechnology potential of lactobacilli through comparative genomics of 213 strains and associated genera.</title>
        <authorList>
            <person name="Sun Z."/>
            <person name="Harris H.M."/>
            <person name="McCann A."/>
            <person name="Guo C."/>
            <person name="Argimon S."/>
            <person name="Zhang W."/>
            <person name="Yang X."/>
            <person name="Jeffery I.B."/>
            <person name="Cooney J.C."/>
            <person name="Kagawa T.F."/>
            <person name="Liu W."/>
            <person name="Song Y."/>
            <person name="Salvetti E."/>
            <person name="Wrobel A."/>
            <person name="Rasinkangas P."/>
            <person name="Parkhill J."/>
            <person name="Rea M.C."/>
            <person name="O'Sullivan O."/>
            <person name="Ritari J."/>
            <person name="Douillard F.P."/>
            <person name="Paul Ross R."/>
            <person name="Yang R."/>
            <person name="Briner A.E."/>
            <person name="Felis G.E."/>
            <person name="de Vos W.M."/>
            <person name="Barrangou R."/>
            <person name="Klaenhammer T.R."/>
            <person name="Caufield P.W."/>
            <person name="Cui Y."/>
            <person name="Zhang H."/>
            <person name="O'Toole P.W."/>
        </authorList>
    </citation>
    <scope>NUCLEOTIDE SEQUENCE [LARGE SCALE GENOMIC DNA]</scope>
    <source>
        <strain evidence="2 3">DSM 16045</strain>
    </source>
</reference>
<dbReference type="Gene3D" id="3.30.300.20">
    <property type="match status" value="1"/>
</dbReference>
<dbReference type="AlphaFoldDB" id="A0A0R1VD01"/>
<dbReference type="PANTHER" id="PTHR33797:SF2">
    <property type="entry name" value="ORGANIC HYDROPEROXIDE RESISTANCE PROTEIN-LIKE"/>
    <property type="match status" value="1"/>
</dbReference>
<dbReference type="SUPFAM" id="SSF82784">
    <property type="entry name" value="OsmC-like"/>
    <property type="match status" value="1"/>
</dbReference>
<keyword evidence="3" id="KW-1185">Reference proteome</keyword>
<dbReference type="EMBL" id="AZFN01000003">
    <property type="protein sequence ID" value="KRM03354.1"/>
    <property type="molecule type" value="Genomic_DNA"/>
</dbReference>
<comment type="caution">
    <text evidence="2">The sequence shown here is derived from an EMBL/GenBank/DDBJ whole genome shotgun (WGS) entry which is preliminary data.</text>
</comment>
<comment type="similarity">
    <text evidence="1">Belongs to the OsmC/Ohr family.</text>
</comment>
<sequence length="140" mass="15722">MDFKSIYQTTVENDMGILGETKGDLVLRTSSPLSETPGTNPEQLVGLAYATCLNATIEAEEARRGLVHNSQVRVQVDLAKDVEGYQFKLLVLVRIPEVNRTVAEEILEIAKRRCPMEKLLGQHPNVTVKLVDQFKSRREN</sequence>
<evidence type="ECO:0000313" key="3">
    <source>
        <dbReference type="Proteomes" id="UP000051739"/>
    </source>
</evidence>
<dbReference type="RefSeq" id="WP_056936741.1">
    <property type="nucleotide sequence ID" value="NZ_AZFN01000003.1"/>
</dbReference>
<evidence type="ECO:0000313" key="2">
    <source>
        <dbReference type="EMBL" id="KRM03354.1"/>
    </source>
</evidence>
<dbReference type="PATRIC" id="fig|1423749.3.peg.1158"/>
<dbReference type="PANTHER" id="PTHR33797">
    <property type="entry name" value="ORGANIC HYDROPEROXIDE RESISTANCE PROTEIN-LIKE"/>
    <property type="match status" value="1"/>
</dbReference>
<evidence type="ECO:0000256" key="1">
    <source>
        <dbReference type="ARBA" id="ARBA00007378"/>
    </source>
</evidence>
<dbReference type="Proteomes" id="UP000051739">
    <property type="component" value="Unassembled WGS sequence"/>
</dbReference>
<dbReference type="GO" id="GO:0006979">
    <property type="term" value="P:response to oxidative stress"/>
    <property type="evidence" value="ECO:0007669"/>
    <property type="project" value="InterPro"/>
</dbReference>
<organism evidence="2 3">
    <name type="scientific">Limosilactobacillus gastricus DSM 16045</name>
    <dbReference type="NCBI Taxonomy" id="1423749"/>
    <lineage>
        <taxon>Bacteria</taxon>
        <taxon>Bacillati</taxon>
        <taxon>Bacillota</taxon>
        <taxon>Bacilli</taxon>
        <taxon>Lactobacillales</taxon>
        <taxon>Lactobacillaceae</taxon>
        <taxon>Limosilactobacillus</taxon>
    </lineage>
</organism>
<dbReference type="InterPro" id="IPR015946">
    <property type="entry name" value="KH_dom-like_a/b"/>
</dbReference>
<dbReference type="InterPro" id="IPR003718">
    <property type="entry name" value="OsmC/Ohr_fam"/>
</dbReference>
<gene>
    <name evidence="2" type="ORF">FC60_GL001135</name>
</gene>
<dbReference type="InterPro" id="IPR036102">
    <property type="entry name" value="OsmC/Ohrsf"/>
</dbReference>
<protein>
    <submittedName>
        <fullName evidence="2">Organic hydroperoxide resistance protein</fullName>
    </submittedName>
</protein>
<name>A0A0R1VD01_9LACO</name>
<dbReference type="InterPro" id="IPR019953">
    <property type="entry name" value="OHR"/>
</dbReference>